<feature type="transmembrane region" description="Helical" evidence="7">
    <location>
        <begin position="289"/>
        <end position="311"/>
    </location>
</feature>
<evidence type="ECO:0000256" key="6">
    <source>
        <dbReference type="ARBA" id="ARBA00023136"/>
    </source>
</evidence>
<comment type="caution">
    <text evidence="9">The sequence shown here is derived from an EMBL/GenBank/DDBJ whole genome shotgun (WGS) entry which is preliminary data.</text>
</comment>
<dbReference type="RefSeq" id="WP_344002767.1">
    <property type="nucleotide sequence ID" value="NZ_BAAAMY010000001.1"/>
</dbReference>
<keyword evidence="5 7" id="KW-1133">Transmembrane helix</keyword>
<evidence type="ECO:0000256" key="2">
    <source>
        <dbReference type="ARBA" id="ARBA00009045"/>
    </source>
</evidence>
<comment type="similarity">
    <text evidence="2">Belongs to the peptidase S54 family.</text>
</comment>
<evidence type="ECO:0000256" key="7">
    <source>
        <dbReference type="SAM" id="Phobius"/>
    </source>
</evidence>
<evidence type="ECO:0000256" key="5">
    <source>
        <dbReference type="ARBA" id="ARBA00022989"/>
    </source>
</evidence>
<evidence type="ECO:0000256" key="4">
    <source>
        <dbReference type="ARBA" id="ARBA00022801"/>
    </source>
</evidence>
<feature type="transmembrane region" description="Helical" evidence="7">
    <location>
        <begin position="189"/>
        <end position="207"/>
    </location>
</feature>
<accession>A0ABN2NZ97</accession>
<keyword evidence="9" id="KW-0645">Protease</keyword>
<feature type="transmembrane region" description="Helical" evidence="7">
    <location>
        <begin position="77"/>
        <end position="98"/>
    </location>
</feature>
<keyword evidence="4" id="KW-0378">Hydrolase</keyword>
<dbReference type="SUPFAM" id="SSF144091">
    <property type="entry name" value="Rhomboid-like"/>
    <property type="match status" value="1"/>
</dbReference>
<dbReference type="GO" id="GO:0008233">
    <property type="term" value="F:peptidase activity"/>
    <property type="evidence" value="ECO:0007669"/>
    <property type="project" value="UniProtKB-KW"/>
</dbReference>
<feature type="transmembrane region" description="Helical" evidence="7">
    <location>
        <begin position="242"/>
        <end position="260"/>
    </location>
</feature>
<name>A0ABN2NZ97_9ACTN</name>
<proteinExistence type="inferred from homology"/>
<dbReference type="Pfam" id="PF01694">
    <property type="entry name" value="Rhomboid"/>
    <property type="match status" value="1"/>
</dbReference>
<dbReference type="InterPro" id="IPR022764">
    <property type="entry name" value="Peptidase_S54_rhomboid_dom"/>
</dbReference>
<keyword evidence="6 7" id="KW-0472">Membrane</keyword>
<dbReference type="InterPro" id="IPR035952">
    <property type="entry name" value="Rhomboid-like_sf"/>
</dbReference>
<reference evidence="9 10" key="1">
    <citation type="journal article" date="2019" name="Int. J. Syst. Evol. Microbiol.">
        <title>The Global Catalogue of Microorganisms (GCM) 10K type strain sequencing project: providing services to taxonomists for standard genome sequencing and annotation.</title>
        <authorList>
            <consortium name="The Broad Institute Genomics Platform"/>
            <consortium name="The Broad Institute Genome Sequencing Center for Infectious Disease"/>
            <person name="Wu L."/>
            <person name="Ma J."/>
        </authorList>
    </citation>
    <scope>NUCLEOTIDE SEQUENCE [LARGE SCALE GENOMIC DNA]</scope>
    <source>
        <strain evidence="9 10">JCM 14046</strain>
    </source>
</reference>
<dbReference type="GO" id="GO:0006508">
    <property type="term" value="P:proteolysis"/>
    <property type="evidence" value="ECO:0007669"/>
    <property type="project" value="UniProtKB-KW"/>
</dbReference>
<keyword evidence="3 7" id="KW-0812">Transmembrane</keyword>
<dbReference type="EMBL" id="BAAAMY010000001">
    <property type="protein sequence ID" value="GAA1905797.1"/>
    <property type="molecule type" value="Genomic_DNA"/>
</dbReference>
<protein>
    <submittedName>
        <fullName evidence="9">Rhomboid family intramembrane serine protease</fullName>
    </submittedName>
</protein>
<keyword evidence="10" id="KW-1185">Reference proteome</keyword>
<dbReference type="PANTHER" id="PTHR43731:SF14">
    <property type="entry name" value="PRESENILIN-ASSOCIATED RHOMBOID-LIKE PROTEIN, MITOCHONDRIAL"/>
    <property type="match status" value="1"/>
</dbReference>
<feature type="transmembrane region" description="Helical" evidence="7">
    <location>
        <begin position="213"/>
        <end position="230"/>
    </location>
</feature>
<dbReference type="Gene3D" id="1.20.1540.10">
    <property type="entry name" value="Rhomboid-like"/>
    <property type="match status" value="1"/>
</dbReference>
<feature type="transmembrane region" description="Helical" evidence="7">
    <location>
        <begin position="157"/>
        <end position="177"/>
    </location>
</feature>
<gene>
    <name evidence="9" type="ORF">GCM10009737_03250</name>
</gene>
<dbReference type="Proteomes" id="UP001501612">
    <property type="component" value="Unassembled WGS sequence"/>
</dbReference>
<organism evidence="9 10">
    <name type="scientific">Nocardioides lentus</name>
    <dbReference type="NCBI Taxonomy" id="338077"/>
    <lineage>
        <taxon>Bacteria</taxon>
        <taxon>Bacillati</taxon>
        <taxon>Actinomycetota</taxon>
        <taxon>Actinomycetes</taxon>
        <taxon>Propionibacteriales</taxon>
        <taxon>Nocardioidaceae</taxon>
        <taxon>Nocardioides</taxon>
    </lineage>
</organism>
<evidence type="ECO:0000313" key="10">
    <source>
        <dbReference type="Proteomes" id="UP001501612"/>
    </source>
</evidence>
<evidence type="ECO:0000256" key="1">
    <source>
        <dbReference type="ARBA" id="ARBA00004141"/>
    </source>
</evidence>
<feature type="domain" description="Peptidase S54 rhomboid" evidence="8">
    <location>
        <begin position="150"/>
        <end position="280"/>
    </location>
</feature>
<evidence type="ECO:0000313" key="9">
    <source>
        <dbReference type="EMBL" id="GAA1905797.1"/>
    </source>
</evidence>
<comment type="subcellular location">
    <subcellularLocation>
        <location evidence="1">Membrane</location>
        <topology evidence="1">Multi-pass membrane protein</topology>
    </subcellularLocation>
</comment>
<dbReference type="PANTHER" id="PTHR43731">
    <property type="entry name" value="RHOMBOID PROTEASE"/>
    <property type="match status" value="1"/>
</dbReference>
<evidence type="ECO:0000259" key="8">
    <source>
        <dbReference type="Pfam" id="PF01694"/>
    </source>
</evidence>
<sequence>MTETSGPRAPGTDAPTCYRHIDRETWIRCQRCERPICPDCMHEASVGFQCPDCVREGARATRSGRTAYGGRRPANPALTSIALISVNVGVWLAITLSGGRASALLPYLALRPEGFCRSGSGVYTDVRSQAACDSLPAVSSWVLGATGGAPWQVLTSMFTHVDLLHIAFNMLALWVLGPQLELALGRARFLALYLLSGLAGSLAVLYLSSPYGATVGASTAVFGLMGALLVVGHKLGGNVTPILGWIGINAVITVVGSSFISWQGHLGGLVGGVVVAAVLVYAPRERRTLWQVAGLGAVALVIVAAMVLRAVV</sequence>
<dbReference type="InterPro" id="IPR050925">
    <property type="entry name" value="Rhomboid_protease_S54"/>
</dbReference>
<feature type="transmembrane region" description="Helical" evidence="7">
    <location>
        <begin position="266"/>
        <end position="282"/>
    </location>
</feature>
<evidence type="ECO:0000256" key="3">
    <source>
        <dbReference type="ARBA" id="ARBA00022692"/>
    </source>
</evidence>